<comment type="caution">
    <text evidence="2">The sequence shown here is derived from an EMBL/GenBank/DDBJ whole genome shotgun (WGS) entry which is preliminary data.</text>
</comment>
<evidence type="ECO:0000256" key="1">
    <source>
        <dbReference type="SAM" id="SignalP"/>
    </source>
</evidence>
<gene>
    <name evidence="2" type="ORF">C8E00_104194</name>
</gene>
<keyword evidence="3" id="KW-1185">Reference proteome</keyword>
<evidence type="ECO:0000313" key="2">
    <source>
        <dbReference type="EMBL" id="TDU22014.1"/>
    </source>
</evidence>
<evidence type="ECO:0000313" key="3">
    <source>
        <dbReference type="Proteomes" id="UP000295380"/>
    </source>
</evidence>
<proteinExistence type="predicted"/>
<keyword evidence="1" id="KW-0732">Signal</keyword>
<sequence>MKPKFLTLHTILLATLPLVSGAAHAGSTVTIKNHSQHVMEKTSGPWGLPNTIQPGDTITYEITHGVVIVDDEFKATYERRDGQGGCEFTSRVYTVESGSYYVPAYESSADDSGNGVYCRDYLSNERWSKPYGYEVEFSIY</sequence>
<protein>
    <recommendedName>
        <fullName evidence="4">Plastocyanin</fullName>
    </recommendedName>
</protein>
<feature type="chain" id="PRO_5020593744" description="Plastocyanin" evidence="1">
    <location>
        <begin position="26"/>
        <end position="140"/>
    </location>
</feature>
<accession>A0A4R7NMG7</accession>
<dbReference type="Proteomes" id="UP000295380">
    <property type="component" value="Unassembled WGS sequence"/>
</dbReference>
<dbReference type="EMBL" id="SOBR01000004">
    <property type="protein sequence ID" value="TDU22014.1"/>
    <property type="molecule type" value="Genomic_DNA"/>
</dbReference>
<feature type="signal peptide" evidence="1">
    <location>
        <begin position="1"/>
        <end position="25"/>
    </location>
</feature>
<reference evidence="2 3" key="1">
    <citation type="submission" date="2019-03" db="EMBL/GenBank/DDBJ databases">
        <title>Genomic Encyclopedia of Type Strains, Phase IV (KMG-IV): sequencing the most valuable type-strain genomes for metagenomic binning, comparative biology and taxonomic classification.</title>
        <authorList>
            <person name="Goeker M."/>
        </authorList>
    </citation>
    <scope>NUCLEOTIDE SEQUENCE [LARGE SCALE GENOMIC DNA]</scope>
    <source>
        <strain evidence="2 3">DSM 6770</strain>
    </source>
</reference>
<name>A0A4R7NMG7_9GAMM</name>
<dbReference type="AlphaFoldDB" id="A0A4R7NMG7"/>
<dbReference type="RefSeq" id="WP_133697415.1">
    <property type="nucleotide sequence ID" value="NZ_SOBR01000004.1"/>
</dbReference>
<evidence type="ECO:0008006" key="4">
    <source>
        <dbReference type="Google" id="ProtNLM"/>
    </source>
</evidence>
<organism evidence="2 3">
    <name type="scientific">Chromohalobacter marismortui</name>
    <dbReference type="NCBI Taxonomy" id="42055"/>
    <lineage>
        <taxon>Bacteria</taxon>
        <taxon>Pseudomonadati</taxon>
        <taxon>Pseudomonadota</taxon>
        <taxon>Gammaproteobacteria</taxon>
        <taxon>Oceanospirillales</taxon>
        <taxon>Halomonadaceae</taxon>
        <taxon>Chromohalobacter</taxon>
    </lineage>
</organism>